<evidence type="ECO:0000259" key="7">
    <source>
        <dbReference type="PROSITE" id="PS50109"/>
    </source>
</evidence>
<gene>
    <name evidence="8" type="primary">zraS</name>
    <name evidence="8" type="ORF">AAA799N04_01789</name>
</gene>
<evidence type="ECO:0000256" key="5">
    <source>
        <dbReference type="ARBA" id="ARBA00022840"/>
    </source>
</evidence>
<dbReference type="PANTHER" id="PTHR43065">
    <property type="entry name" value="SENSOR HISTIDINE KINASE"/>
    <property type="match status" value="1"/>
</dbReference>
<keyword evidence="1" id="KW-0597">Phosphoprotein</keyword>
<keyword evidence="6" id="KW-0902">Two-component regulatory system</keyword>
<keyword evidence="4" id="KW-0418">Kinase</keyword>
<organism evidence="8 9">
    <name type="scientific">Marine Group I thaumarchaeote SCGC AAA799-N04</name>
    <dbReference type="NCBI Taxonomy" id="1502293"/>
    <lineage>
        <taxon>Archaea</taxon>
        <taxon>Nitrososphaerota</taxon>
        <taxon>Marine Group I</taxon>
    </lineage>
</organism>
<dbReference type="PRINTS" id="PR00344">
    <property type="entry name" value="BCTRLSENSOR"/>
</dbReference>
<accession>A0A081RKT6</accession>
<dbReference type="AlphaFoldDB" id="A0A081RKT6"/>
<proteinExistence type="predicted"/>
<feature type="non-terminal residue" evidence="8">
    <location>
        <position position="1"/>
    </location>
</feature>
<dbReference type="Gene3D" id="3.30.565.10">
    <property type="entry name" value="Histidine kinase-like ATPase, C-terminal domain"/>
    <property type="match status" value="1"/>
</dbReference>
<evidence type="ECO:0000256" key="4">
    <source>
        <dbReference type="ARBA" id="ARBA00022777"/>
    </source>
</evidence>
<evidence type="ECO:0000256" key="3">
    <source>
        <dbReference type="ARBA" id="ARBA00022741"/>
    </source>
</evidence>
<keyword evidence="3" id="KW-0547">Nucleotide-binding</keyword>
<name>A0A081RKT6_9ARCH</name>
<dbReference type="EMBL" id="JOKN01000061">
    <property type="protein sequence ID" value="KEQ55809.1"/>
    <property type="molecule type" value="Genomic_DNA"/>
</dbReference>
<keyword evidence="5" id="KW-0067">ATP-binding</keyword>
<comment type="caution">
    <text evidence="8">The sequence shown here is derived from an EMBL/GenBank/DDBJ whole genome shotgun (WGS) entry which is preliminary data.</text>
</comment>
<feature type="domain" description="Histidine kinase" evidence="7">
    <location>
        <begin position="37"/>
        <end position="141"/>
    </location>
</feature>
<reference evidence="8 9" key="1">
    <citation type="submission" date="2014-06" db="EMBL/GenBank/DDBJ databases">
        <authorList>
            <person name="Ngugi D.K."/>
            <person name="Blom J."/>
            <person name="Alam I."/>
            <person name="Rashid M."/>
            <person name="Ba Alawi W."/>
            <person name="Zhang G."/>
            <person name="Hikmawan T."/>
            <person name="Guan Y."/>
            <person name="Antunes A."/>
            <person name="Siam R."/>
            <person name="ElDorry H."/>
            <person name="Bajic V."/>
            <person name="Stingl U."/>
        </authorList>
    </citation>
    <scope>NUCLEOTIDE SEQUENCE [LARGE SCALE GENOMIC DNA]</scope>
    <source>
        <strain evidence="8">SCGC AAA799-N04</strain>
    </source>
</reference>
<dbReference type="CDD" id="cd00075">
    <property type="entry name" value="HATPase"/>
    <property type="match status" value="1"/>
</dbReference>
<evidence type="ECO:0000313" key="8">
    <source>
        <dbReference type="EMBL" id="KEQ55809.1"/>
    </source>
</evidence>
<dbReference type="InterPro" id="IPR004358">
    <property type="entry name" value="Sig_transdc_His_kin-like_C"/>
</dbReference>
<dbReference type="GO" id="GO:0000160">
    <property type="term" value="P:phosphorelay signal transduction system"/>
    <property type="evidence" value="ECO:0007669"/>
    <property type="project" value="UniProtKB-KW"/>
</dbReference>
<dbReference type="Pfam" id="PF02518">
    <property type="entry name" value="HATPase_c"/>
    <property type="match status" value="1"/>
</dbReference>
<keyword evidence="9" id="KW-1185">Reference proteome</keyword>
<protein>
    <submittedName>
        <fullName evidence="8">Sensor protein ZraS</fullName>
        <ecNumber evidence="8">2.7.13.3</ecNumber>
    </submittedName>
</protein>
<evidence type="ECO:0000256" key="1">
    <source>
        <dbReference type="ARBA" id="ARBA00022553"/>
    </source>
</evidence>
<dbReference type="GO" id="GO:0005524">
    <property type="term" value="F:ATP binding"/>
    <property type="evidence" value="ECO:0007669"/>
    <property type="project" value="UniProtKB-KW"/>
</dbReference>
<dbReference type="SUPFAM" id="SSF55874">
    <property type="entry name" value="ATPase domain of HSP90 chaperone/DNA topoisomerase II/histidine kinase"/>
    <property type="match status" value="1"/>
</dbReference>
<dbReference type="SMART" id="SM00387">
    <property type="entry name" value="HATPase_c"/>
    <property type="match status" value="1"/>
</dbReference>
<dbReference type="InterPro" id="IPR003594">
    <property type="entry name" value="HATPase_dom"/>
</dbReference>
<dbReference type="InterPro" id="IPR005467">
    <property type="entry name" value="His_kinase_dom"/>
</dbReference>
<keyword evidence="2 8" id="KW-0808">Transferase</keyword>
<dbReference type="PROSITE" id="PS50109">
    <property type="entry name" value="HIS_KIN"/>
    <property type="match status" value="1"/>
</dbReference>
<evidence type="ECO:0000313" key="9">
    <source>
        <dbReference type="Proteomes" id="UP000028059"/>
    </source>
</evidence>
<evidence type="ECO:0000256" key="6">
    <source>
        <dbReference type="ARBA" id="ARBA00023012"/>
    </source>
</evidence>
<dbReference type="InterPro" id="IPR036890">
    <property type="entry name" value="HATPase_C_sf"/>
</dbReference>
<dbReference type="PANTHER" id="PTHR43065:SF10">
    <property type="entry name" value="PEROXIDE STRESS-ACTIVATED HISTIDINE KINASE MAK3"/>
    <property type="match status" value="1"/>
</dbReference>
<dbReference type="Proteomes" id="UP000028059">
    <property type="component" value="Unassembled WGS sequence"/>
</dbReference>
<dbReference type="EC" id="2.7.13.3" evidence="8"/>
<sequence>KLSYDSMESFEKTLRKIRQIEKITHTNTIHTIPDIMLYVDEKQIQTVFSNIILNAIDATKKGKISIIAKETEDGIQIEFIDSGPGISKDKINNIFEPLYTTKQSGTGLGLSSAKRIIESHGGIIEVQNNPTKFTITLPKNNS</sequence>
<evidence type="ECO:0000256" key="2">
    <source>
        <dbReference type="ARBA" id="ARBA00022679"/>
    </source>
</evidence>
<dbReference type="GO" id="GO:0004673">
    <property type="term" value="F:protein histidine kinase activity"/>
    <property type="evidence" value="ECO:0007669"/>
    <property type="project" value="UniProtKB-EC"/>
</dbReference>